<organism evidence="1 2">
    <name type="scientific">Rhodocytophaga aerolata</name>
    <dbReference type="NCBI Taxonomy" id="455078"/>
    <lineage>
        <taxon>Bacteria</taxon>
        <taxon>Pseudomonadati</taxon>
        <taxon>Bacteroidota</taxon>
        <taxon>Cytophagia</taxon>
        <taxon>Cytophagales</taxon>
        <taxon>Rhodocytophagaceae</taxon>
        <taxon>Rhodocytophaga</taxon>
    </lineage>
</organism>
<name>A0ABT8RBQ6_9BACT</name>
<dbReference type="EMBL" id="JAUKPO010000013">
    <property type="protein sequence ID" value="MDO1448643.1"/>
    <property type="molecule type" value="Genomic_DNA"/>
</dbReference>
<reference evidence="1" key="1">
    <citation type="submission" date="2023-07" db="EMBL/GenBank/DDBJ databases">
        <title>The genome sequence of Rhodocytophaga aerolata KACC 12507.</title>
        <authorList>
            <person name="Zhang X."/>
        </authorList>
    </citation>
    <scope>NUCLEOTIDE SEQUENCE</scope>
    <source>
        <strain evidence="1">KACC 12507</strain>
    </source>
</reference>
<evidence type="ECO:0000313" key="1">
    <source>
        <dbReference type="EMBL" id="MDO1448643.1"/>
    </source>
</evidence>
<dbReference type="Proteomes" id="UP001168528">
    <property type="component" value="Unassembled WGS sequence"/>
</dbReference>
<accession>A0ABT8RBQ6</accession>
<gene>
    <name evidence="1" type="ORF">Q0590_20365</name>
</gene>
<comment type="caution">
    <text evidence="1">The sequence shown here is derived from an EMBL/GenBank/DDBJ whole genome shotgun (WGS) entry which is preliminary data.</text>
</comment>
<evidence type="ECO:0000313" key="2">
    <source>
        <dbReference type="Proteomes" id="UP001168528"/>
    </source>
</evidence>
<proteinExistence type="predicted"/>
<keyword evidence="2" id="KW-1185">Reference proteome</keyword>
<sequence length="122" mass="13734">MRKIFTSLCIVTTLGLSDIQAQHEHEIWRNDPTYSVNNYKHPNKAAAAKNIQQPGGVKVLTVHEPVEGLTTPKVMIPARRILATDKTKNGKIKTPLAIRRKASEKLPDFVMESETDQQQMDD</sequence>
<protein>
    <submittedName>
        <fullName evidence="1">Uncharacterized protein</fullName>
    </submittedName>
</protein>
<dbReference type="RefSeq" id="WP_302039443.1">
    <property type="nucleotide sequence ID" value="NZ_JAUKPO010000013.1"/>
</dbReference>